<evidence type="ECO:0000313" key="3">
    <source>
        <dbReference type="EMBL" id="KAH3864941.1"/>
    </source>
</evidence>
<dbReference type="InterPro" id="IPR003609">
    <property type="entry name" value="Pan_app"/>
</dbReference>
<dbReference type="PROSITE" id="PS50948">
    <property type="entry name" value="PAN"/>
    <property type="match status" value="1"/>
</dbReference>
<keyword evidence="1" id="KW-0732">Signal</keyword>
<evidence type="ECO:0000259" key="2">
    <source>
        <dbReference type="PROSITE" id="PS50948"/>
    </source>
</evidence>
<proteinExistence type="predicted"/>
<feature type="chain" id="PRO_5038562245" description="Apple domain-containing protein" evidence="1">
    <location>
        <begin position="21"/>
        <end position="103"/>
    </location>
</feature>
<evidence type="ECO:0000256" key="1">
    <source>
        <dbReference type="SAM" id="SignalP"/>
    </source>
</evidence>
<organism evidence="3 4">
    <name type="scientific">Dreissena polymorpha</name>
    <name type="common">Zebra mussel</name>
    <name type="synonym">Mytilus polymorpha</name>
    <dbReference type="NCBI Taxonomy" id="45954"/>
    <lineage>
        <taxon>Eukaryota</taxon>
        <taxon>Metazoa</taxon>
        <taxon>Spiralia</taxon>
        <taxon>Lophotrochozoa</taxon>
        <taxon>Mollusca</taxon>
        <taxon>Bivalvia</taxon>
        <taxon>Autobranchia</taxon>
        <taxon>Heteroconchia</taxon>
        <taxon>Euheterodonta</taxon>
        <taxon>Imparidentia</taxon>
        <taxon>Neoheterodontei</taxon>
        <taxon>Myida</taxon>
        <taxon>Dreissenoidea</taxon>
        <taxon>Dreissenidae</taxon>
        <taxon>Dreissena</taxon>
    </lineage>
</organism>
<dbReference type="Gene3D" id="3.50.4.10">
    <property type="entry name" value="Hepatocyte Growth Factor"/>
    <property type="match status" value="1"/>
</dbReference>
<evidence type="ECO:0000313" key="4">
    <source>
        <dbReference type="Proteomes" id="UP000828390"/>
    </source>
</evidence>
<reference evidence="3" key="2">
    <citation type="submission" date="2020-11" db="EMBL/GenBank/DDBJ databases">
        <authorList>
            <person name="McCartney M.A."/>
            <person name="Auch B."/>
            <person name="Kono T."/>
            <person name="Mallez S."/>
            <person name="Becker A."/>
            <person name="Gohl D.M."/>
            <person name="Silverstein K.A.T."/>
            <person name="Koren S."/>
            <person name="Bechman K.B."/>
            <person name="Herman A."/>
            <person name="Abrahante J.E."/>
            <person name="Garbe J."/>
        </authorList>
    </citation>
    <scope>NUCLEOTIDE SEQUENCE</scope>
    <source>
        <strain evidence="3">Duluth1</strain>
        <tissue evidence="3">Whole animal</tissue>
    </source>
</reference>
<feature type="signal peptide" evidence="1">
    <location>
        <begin position="1"/>
        <end position="20"/>
    </location>
</feature>
<reference evidence="3" key="1">
    <citation type="journal article" date="2019" name="bioRxiv">
        <title>The Genome of the Zebra Mussel, Dreissena polymorpha: A Resource for Invasive Species Research.</title>
        <authorList>
            <person name="McCartney M.A."/>
            <person name="Auch B."/>
            <person name="Kono T."/>
            <person name="Mallez S."/>
            <person name="Zhang Y."/>
            <person name="Obille A."/>
            <person name="Becker A."/>
            <person name="Abrahante J.E."/>
            <person name="Garbe J."/>
            <person name="Badalamenti J.P."/>
            <person name="Herman A."/>
            <person name="Mangelson H."/>
            <person name="Liachko I."/>
            <person name="Sullivan S."/>
            <person name="Sone E.D."/>
            <person name="Koren S."/>
            <person name="Silverstein K.A.T."/>
            <person name="Beckman K.B."/>
            <person name="Gohl D.M."/>
        </authorList>
    </citation>
    <scope>NUCLEOTIDE SEQUENCE</scope>
    <source>
        <strain evidence="3">Duluth1</strain>
        <tissue evidence="3">Whole animal</tissue>
    </source>
</reference>
<sequence>MHVLLITYIAVCVLDFSVFTDIAMINPPVSTVFKVVSDIVCATICLRQTEPECMTAQFDQATHICTLFNGYKHTKDSSNGNKTAVCKWDAHFLQTIIDVNTHP</sequence>
<gene>
    <name evidence="3" type="ORF">DPMN_027974</name>
</gene>
<dbReference type="Proteomes" id="UP000828390">
    <property type="component" value="Unassembled WGS sequence"/>
</dbReference>
<name>A0A9D4LY34_DREPO</name>
<dbReference type="EMBL" id="JAIWYP010000002">
    <property type="protein sequence ID" value="KAH3864941.1"/>
    <property type="molecule type" value="Genomic_DNA"/>
</dbReference>
<protein>
    <recommendedName>
        <fullName evidence="2">Apple domain-containing protein</fullName>
    </recommendedName>
</protein>
<dbReference type="SUPFAM" id="SSF57414">
    <property type="entry name" value="Hairpin loop containing domain-like"/>
    <property type="match status" value="1"/>
</dbReference>
<comment type="caution">
    <text evidence="3">The sequence shown here is derived from an EMBL/GenBank/DDBJ whole genome shotgun (WGS) entry which is preliminary data.</text>
</comment>
<dbReference type="AlphaFoldDB" id="A0A9D4LY34"/>
<keyword evidence="4" id="KW-1185">Reference proteome</keyword>
<feature type="domain" description="Apple" evidence="2">
    <location>
        <begin position="12"/>
        <end position="86"/>
    </location>
</feature>
<dbReference type="Pfam" id="PF00024">
    <property type="entry name" value="PAN_1"/>
    <property type="match status" value="1"/>
</dbReference>
<accession>A0A9D4LY34</accession>